<feature type="signal peptide" evidence="2">
    <location>
        <begin position="1"/>
        <end position="29"/>
    </location>
</feature>
<reference evidence="4" key="1">
    <citation type="submission" date="2016-11" db="UniProtKB">
        <authorList>
            <consortium name="WormBaseParasite"/>
        </authorList>
    </citation>
    <scope>IDENTIFICATION</scope>
</reference>
<proteinExistence type="predicted"/>
<evidence type="ECO:0000256" key="2">
    <source>
        <dbReference type="SAM" id="SignalP"/>
    </source>
</evidence>
<name>A0A1I8ALV5_9BILA</name>
<dbReference type="WBParaSite" id="L893_g6786.t1">
    <property type="protein sequence ID" value="L893_g6786.t1"/>
    <property type="gene ID" value="L893_g6786"/>
</dbReference>
<evidence type="ECO:0000256" key="1">
    <source>
        <dbReference type="SAM" id="Phobius"/>
    </source>
</evidence>
<accession>A0A1I8ALV5</accession>
<protein>
    <submittedName>
        <fullName evidence="4">MARVEL domain-containing protein</fullName>
    </submittedName>
</protein>
<keyword evidence="3" id="KW-1185">Reference proteome</keyword>
<evidence type="ECO:0000313" key="4">
    <source>
        <dbReference type="WBParaSite" id="L893_g6786.t1"/>
    </source>
</evidence>
<keyword evidence="1" id="KW-0812">Transmembrane</keyword>
<keyword evidence="1" id="KW-1133">Transmembrane helix</keyword>
<keyword evidence="1" id="KW-0472">Membrane</keyword>
<sequence length="159" mass="17038">MTSALRHPMFIRIASMLLSLTLLLCLSSAVPLNGVGASVFIALSSLIFASLALGVTIGNLEENFARCGLFVYLAGGNEEIVTWRNLEYSVSLCLSTCNFVGMILNWGLALSAQHGTPYGPAAFFSFMLSVMYLAGAIIALNTDEAEEAETVRLSAYENL</sequence>
<dbReference type="AlphaFoldDB" id="A0A1I8ALV5"/>
<dbReference type="Proteomes" id="UP000095287">
    <property type="component" value="Unplaced"/>
</dbReference>
<organism evidence="3 4">
    <name type="scientific">Steinernema glaseri</name>
    <dbReference type="NCBI Taxonomy" id="37863"/>
    <lineage>
        <taxon>Eukaryota</taxon>
        <taxon>Metazoa</taxon>
        <taxon>Ecdysozoa</taxon>
        <taxon>Nematoda</taxon>
        <taxon>Chromadorea</taxon>
        <taxon>Rhabditida</taxon>
        <taxon>Tylenchina</taxon>
        <taxon>Panagrolaimomorpha</taxon>
        <taxon>Strongyloidoidea</taxon>
        <taxon>Steinernematidae</taxon>
        <taxon>Steinernema</taxon>
    </lineage>
</organism>
<keyword evidence="2" id="KW-0732">Signal</keyword>
<feature type="transmembrane region" description="Helical" evidence="1">
    <location>
        <begin position="39"/>
        <end position="60"/>
    </location>
</feature>
<feature type="chain" id="PRO_5009314806" evidence="2">
    <location>
        <begin position="30"/>
        <end position="159"/>
    </location>
</feature>
<evidence type="ECO:0000313" key="3">
    <source>
        <dbReference type="Proteomes" id="UP000095287"/>
    </source>
</evidence>
<feature type="transmembrane region" description="Helical" evidence="1">
    <location>
        <begin position="121"/>
        <end position="140"/>
    </location>
</feature>
<feature type="transmembrane region" description="Helical" evidence="1">
    <location>
        <begin position="88"/>
        <end position="109"/>
    </location>
</feature>